<evidence type="ECO:0000313" key="2">
    <source>
        <dbReference type="Proteomes" id="UP001489719"/>
    </source>
</evidence>
<name>A0ACC3TQF8_9ASCO</name>
<protein>
    <submittedName>
        <fullName evidence="1">DWNN domain-containing protein</fullName>
    </submittedName>
</protein>
<evidence type="ECO:0000313" key="1">
    <source>
        <dbReference type="EMBL" id="KAK9323221.1"/>
    </source>
</evidence>
<reference evidence="2" key="1">
    <citation type="journal article" date="2024" name="Front. Bioeng. Biotechnol.">
        <title>Genome-scale model development and genomic sequencing of the oleaginous clade Lipomyces.</title>
        <authorList>
            <person name="Czajka J.J."/>
            <person name="Han Y."/>
            <person name="Kim J."/>
            <person name="Mondo S.J."/>
            <person name="Hofstad B.A."/>
            <person name="Robles A."/>
            <person name="Haridas S."/>
            <person name="Riley R."/>
            <person name="LaButti K."/>
            <person name="Pangilinan J."/>
            <person name="Andreopoulos W."/>
            <person name="Lipzen A."/>
            <person name="Yan J."/>
            <person name="Wang M."/>
            <person name="Ng V."/>
            <person name="Grigoriev I.V."/>
            <person name="Spatafora J.W."/>
            <person name="Magnuson J.K."/>
            <person name="Baker S.E."/>
            <person name="Pomraning K.R."/>
        </authorList>
    </citation>
    <scope>NUCLEOTIDE SEQUENCE [LARGE SCALE GENOMIC DNA]</scope>
    <source>
        <strain evidence="2">CBS 10300</strain>
    </source>
</reference>
<proteinExistence type="predicted"/>
<organism evidence="1 2">
    <name type="scientific">Lipomyces orientalis</name>
    <dbReference type="NCBI Taxonomy" id="1233043"/>
    <lineage>
        <taxon>Eukaryota</taxon>
        <taxon>Fungi</taxon>
        <taxon>Dikarya</taxon>
        <taxon>Ascomycota</taxon>
        <taxon>Saccharomycotina</taxon>
        <taxon>Lipomycetes</taxon>
        <taxon>Lipomycetales</taxon>
        <taxon>Lipomycetaceae</taxon>
        <taxon>Lipomyces</taxon>
    </lineage>
</organism>
<accession>A0ACC3TQF8</accession>
<dbReference type="EMBL" id="MU970064">
    <property type="protein sequence ID" value="KAK9323221.1"/>
    <property type="molecule type" value="Genomic_DNA"/>
</dbReference>
<comment type="caution">
    <text evidence="1">The sequence shown here is derived from an EMBL/GenBank/DDBJ whole genome shotgun (WGS) entry which is preliminary data.</text>
</comment>
<gene>
    <name evidence="1" type="ORF">V1517DRAFT_107860</name>
</gene>
<sequence>MSSFVYYKFRSQREPLRVTFDGTGISVFDLKREIILANKLGDGMDFDLSIYNADTNEEYEDDTEILSRSSSVVARRKPPAKPGRGTGSRYVSARAPAPLTSLPAPTPASRKPGLVPLDYKRSQAGQASESGSSASSAVQQQAQRRRGPGESSSEEDMINAMFQAQSESWMHTQERMASATPVYGRSSSNQRPRPPAPDHPPPPGYVCYRCGQKGHWIQNCPTNNDPNWEHRRMKRTTGIPKSFLKTVSKDQIVGTDGTALSGDKLRVDENGEYVVVQPDSAAWQSYLQKQRNDAVPDDGAEDEYDQGDDTDRRKRVKRPNGNAR</sequence>
<keyword evidence="2" id="KW-1185">Reference proteome</keyword>
<dbReference type="Proteomes" id="UP001489719">
    <property type="component" value="Unassembled WGS sequence"/>
</dbReference>